<reference evidence="2 3" key="1">
    <citation type="journal article" date="2013" name="Curr. Biol.">
        <title>The Genome of the Foraminiferan Reticulomyxa filosa.</title>
        <authorList>
            <person name="Glockner G."/>
            <person name="Hulsmann N."/>
            <person name="Schleicher M."/>
            <person name="Noegel A.A."/>
            <person name="Eichinger L."/>
            <person name="Gallinger C."/>
            <person name="Pawlowski J."/>
            <person name="Sierra R."/>
            <person name="Euteneuer U."/>
            <person name="Pillet L."/>
            <person name="Moustafa A."/>
            <person name="Platzer M."/>
            <person name="Groth M."/>
            <person name="Szafranski K."/>
            <person name="Schliwa M."/>
        </authorList>
    </citation>
    <scope>NUCLEOTIDE SEQUENCE [LARGE SCALE GENOMIC DNA]</scope>
</reference>
<protein>
    <submittedName>
        <fullName evidence="2">Uncharacterized protein</fullName>
    </submittedName>
</protein>
<dbReference type="AlphaFoldDB" id="X6L8N8"/>
<evidence type="ECO:0000256" key="1">
    <source>
        <dbReference type="SAM" id="MobiDB-lite"/>
    </source>
</evidence>
<name>X6L8N8_RETFI</name>
<feature type="compositionally biased region" description="Basic and acidic residues" evidence="1">
    <location>
        <begin position="65"/>
        <end position="78"/>
    </location>
</feature>
<dbReference type="EMBL" id="ASPP01048454">
    <property type="protein sequence ID" value="ETN97843.1"/>
    <property type="molecule type" value="Genomic_DNA"/>
</dbReference>
<organism evidence="2 3">
    <name type="scientific">Reticulomyxa filosa</name>
    <dbReference type="NCBI Taxonomy" id="46433"/>
    <lineage>
        <taxon>Eukaryota</taxon>
        <taxon>Sar</taxon>
        <taxon>Rhizaria</taxon>
        <taxon>Retaria</taxon>
        <taxon>Foraminifera</taxon>
        <taxon>Monothalamids</taxon>
        <taxon>Reticulomyxidae</taxon>
        <taxon>Reticulomyxa</taxon>
    </lineage>
</organism>
<comment type="caution">
    <text evidence="2">The sequence shown here is derived from an EMBL/GenBank/DDBJ whole genome shotgun (WGS) entry which is preliminary data.</text>
</comment>
<accession>X6L8N8</accession>
<sequence length="137" mass="16203">MLKIELNLKKKKKFINAYEKAWKEKGEALIREKKEEEQEQEQEKEREKEKEKEKNGDISPNAATTEREVLVNGEEKKPLAKSRVGSVSMTMYSDDKVDDKKWATSWWTQFQVLAYRAYRHRRGNILTPSRIIEVTSL</sequence>
<proteinExistence type="predicted"/>
<evidence type="ECO:0000313" key="3">
    <source>
        <dbReference type="Proteomes" id="UP000023152"/>
    </source>
</evidence>
<evidence type="ECO:0000313" key="2">
    <source>
        <dbReference type="EMBL" id="ETN97843.1"/>
    </source>
</evidence>
<keyword evidence="3" id="KW-1185">Reference proteome</keyword>
<dbReference type="Proteomes" id="UP000023152">
    <property type="component" value="Unassembled WGS sequence"/>
</dbReference>
<gene>
    <name evidence="2" type="ORF">RFI_39683</name>
</gene>
<feature type="non-terminal residue" evidence="2">
    <location>
        <position position="137"/>
    </location>
</feature>
<feature type="compositionally biased region" description="Basic and acidic residues" evidence="1">
    <location>
        <begin position="31"/>
        <end position="56"/>
    </location>
</feature>
<feature type="region of interest" description="Disordered" evidence="1">
    <location>
        <begin position="31"/>
        <end position="86"/>
    </location>
</feature>